<dbReference type="Pfam" id="PF00593">
    <property type="entry name" value="TonB_dep_Rec_b-barrel"/>
    <property type="match status" value="1"/>
</dbReference>
<evidence type="ECO:0000256" key="6">
    <source>
        <dbReference type="ARBA" id="ARBA00023136"/>
    </source>
</evidence>
<evidence type="ECO:0000256" key="3">
    <source>
        <dbReference type="ARBA" id="ARBA00022452"/>
    </source>
</evidence>
<reference evidence="12 13" key="1">
    <citation type="submission" date="2018-12" db="EMBL/GenBank/DDBJ databases">
        <title>The Draft Genome Sequence of the Soil Bacterium Pedobacter tournemirensis R1.</title>
        <authorList>
            <person name="He J."/>
        </authorList>
    </citation>
    <scope>NUCLEOTIDE SEQUENCE [LARGE SCALE GENOMIC DNA]</scope>
    <source>
        <strain evidence="12 13">R1</strain>
    </source>
</reference>
<evidence type="ECO:0000256" key="7">
    <source>
        <dbReference type="ARBA" id="ARBA00023237"/>
    </source>
</evidence>
<proteinExistence type="inferred from homology"/>
<dbReference type="PROSITE" id="PS52016">
    <property type="entry name" value="TONB_DEPENDENT_REC_3"/>
    <property type="match status" value="1"/>
</dbReference>
<evidence type="ECO:0000313" key="12">
    <source>
        <dbReference type="EMBL" id="RXF67806.1"/>
    </source>
</evidence>
<dbReference type="AlphaFoldDB" id="A0A4Q0M572"/>
<dbReference type="InterPro" id="IPR000531">
    <property type="entry name" value="Beta-barrel_TonB"/>
</dbReference>
<dbReference type="InterPro" id="IPR039426">
    <property type="entry name" value="TonB-dep_rcpt-like"/>
</dbReference>
<dbReference type="InterPro" id="IPR037066">
    <property type="entry name" value="Plug_dom_sf"/>
</dbReference>
<dbReference type="InterPro" id="IPR008969">
    <property type="entry name" value="CarboxyPept-like_regulatory"/>
</dbReference>
<dbReference type="Pfam" id="PF07715">
    <property type="entry name" value="Plug"/>
    <property type="match status" value="1"/>
</dbReference>
<dbReference type="EMBL" id="RXOC01000015">
    <property type="protein sequence ID" value="RXF67806.1"/>
    <property type="molecule type" value="Genomic_DNA"/>
</dbReference>
<keyword evidence="2 8" id="KW-0813">Transport</keyword>
<evidence type="ECO:0000256" key="9">
    <source>
        <dbReference type="RuleBase" id="RU003357"/>
    </source>
</evidence>
<keyword evidence="5 9" id="KW-0798">TonB box</keyword>
<comment type="subcellular location">
    <subcellularLocation>
        <location evidence="1 8">Cell outer membrane</location>
        <topology evidence="1 8">Multi-pass membrane protein</topology>
    </subcellularLocation>
</comment>
<name>A0A4Q0M572_9SPHI</name>
<accession>A0A4Q0M572</accession>
<evidence type="ECO:0000256" key="5">
    <source>
        <dbReference type="ARBA" id="ARBA00023077"/>
    </source>
</evidence>
<dbReference type="Gene3D" id="2.60.40.1120">
    <property type="entry name" value="Carboxypeptidase-like, regulatory domain"/>
    <property type="match status" value="1"/>
</dbReference>
<dbReference type="InterPro" id="IPR023997">
    <property type="entry name" value="TonB-dep_OMP_SusC/RagA_CS"/>
</dbReference>
<sequence length="1050" mass="116860">MAVVDTYSQSAQTITGKVTDERGEALAGAIIKLKGTTLATSSGKEGAFRIKAPSANPTLIISFIGYQPQETTLKPGQTSLSVSLSPDSTQLNEVQIVSTGYQQIPKERATGSFVQINNELFNRRVSTNVLERLDGIASGVLFNTNQSSSYEPFNIRGRSTLLTNGTSKGAADPLIVLDNFPYEGDIKNINPNDIESITLLKDAAAASIWGSRSGNGVVVITTKKGRANQPLNISFNSNLTVAEKPDLYYSRNFISASDYIDAETALYGKGYFNSDLTNSSGYPVVSPLIEILGNQQLSDTEKEQQTAVLREQDVRRDYMKYMYQKSINQQYSLALRGGSKNFSYTLSTGYDHNRSYLVRNGNERVTLNSLSTYKPLDKLEITAGILYSRSASDNNNNVFMGTFAAGGKYNTIFPYARLAAEDGSPLPVIKGYRQRYKESMEARGLPDWSYRPLEELNLADNTSRLHDLLLRAGLKYAIGAGFTSELLYQQERQSGSSRNLQLQQSYEVRNYINRFASINTSTGLITYNFPKGDILNLRQSELSSYNLRGQLNYDHLFARQHALNGLMGFELKESKTDGYDRSYYGYDNEYGTSVTNLDFKNSYPTNPSGSGVLPALNSLVPGTVNRYVSYYANMGYTYKSRYTLTASARQDGANIFGVKTNDKVTPLWSAGMGWTISREAFYHSGLLPLLKLRASYGYNGNVYNASALLTARYIGNNVLGLPYSVVNRPPNPGLSWERVKNVNIGLDFESAGNRVSGTVEFFRKEGKDLIEDIPLAPSRGFSSFRGNGASTRTKGLDLTLNTVNLKGKWNWKSVLLFSYASDKVTAFDQSYNNTQLTQASFLIPVTGKSLFGVYSYTWRGLDPATGDPVGVLNGEESRDWEKIITTTPADSLVYSGSSKPKIYGSVMNSLSWRKWSVSVNILFRLGYFFRKETTSLNYADVISMPRAGFGDRWQQPGDELFTTVPSAVYPSNNNRSDFYRFAEVNIEKGDHIRLQDVSLNYMLSRKLSFYMYAANLGILWKATKTDIDPDFPSYDFVWPRTFSFGLKASF</sequence>
<dbReference type="SUPFAM" id="SSF56935">
    <property type="entry name" value="Porins"/>
    <property type="match status" value="1"/>
</dbReference>
<evidence type="ECO:0000259" key="10">
    <source>
        <dbReference type="Pfam" id="PF00593"/>
    </source>
</evidence>
<gene>
    <name evidence="12" type="ORF">EKH83_17995</name>
</gene>
<dbReference type="GO" id="GO:0009279">
    <property type="term" value="C:cell outer membrane"/>
    <property type="evidence" value="ECO:0007669"/>
    <property type="project" value="UniProtKB-SubCell"/>
</dbReference>
<dbReference type="SUPFAM" id="SSF49464">
    <property type="entry name" value="Carboxypeptidase regulatory domain-like"/>
    <property type="match status" value="1"/>
</dbReference>
<dbReference type="Gene3D" id="2.170.130.10">
    <property type="entry name" value="TonB-dependent receptor, plug domain"/>
    <property type="match status" value="1"/>
</dbReference>
<evidence type="ECO:0000313" key="13">
    <source>
        <dbReference type="Proteomes" id="UP000290848"/>
    </source>
</evidence>
<evidence type="ECO:0000256" key="8">
    <source>
        <dbReference type="PROSITE-ProRule" id="PRU01360"/>
    </source>
</evidence>
<dbReference type="InterPro" id="IPR036942">
    <property type="entry name" value="Beta-barrel_TonB_sf"/>
</dbReference>
<keyword evidence="7 8" id="KW-0998">Cell outer membrane</keyword>
<evidence type="ECO:0000256" key="1">
    <source>
        <dbReference type="ARBA" id="ARBA00004571"/>
    </source>
</evidence>
<evidence type="ECO:0000256" key="4">
    <source>
        <dbReference type="ARBA" id="ARBA00022692"/>
    </source>
</evidence>
<dbReference type="Gene3D" id="2.40.170.20">
    <property type="entry name" value="TonB-dependent receptor, beta-barrel domain"/>
    <property type="match status" value="1"/>
</dbReference>
<comment type="similarity">
    <text evidence="8 9">Belongs to the TonB-dependent receptor family.</text>
</comment>
<feature type="domain" description="TonB-dependent receptor plug" evidence="11">
    <location>
        <begin position="106"/>
        <end position="217"/>
    </location>
</feature>
<dbReference type="NCBIfam" id="TIGR04056">
    <property type="entry name" value="OMP_RagA_SusC"/>
    <property type="match status" value="1"/>
</dbReference>
<evidence type="ECO:0000259" key="11">
    <source>
        <dbReference type="Pfam" id="PF07715"/>
    </source>
</evidence>
<keyword evidence="3 8" id="KW-1134">Transmembrane beta strand</keyword>
<organism evidence="12 13">
    <name type="scientific">Arcticibacter tournemirensis</name>
    <dbReference type="NCBI Taxonomy" id="699437"/>
    <lineage>
        <taxon>Bacteria</taxon>
        <taxon>Pseudomonadati</taxon>
        <taxon>Bacteroidota</taxon>
        <taxon>Sphingobacteriia</taxon>
        <taxon>Sphingobacteriales</taxon>
        <taxon>Sphingobacteriaceae</taxon>
        <taxon>Arcticibacter</taxon>
    </lineage>
</organism>
<comment type="caution">
    <text evidence="12">The sequence shown here is derived from an EMBL/GenBank/DDBJ whole genome shotgun (WGS) entry which is preliminary data.</text>
</comment>
<dbReference type="Proteomes" id="UP000290848">
    <property type="component" value="Unassembled WGS sequence"/>
</dbReference>
<dbReference type="Pfam" id="PF13715">
    <property type="entry name" value="CarbopepD_reg_2"/>
    <property type="match status" value="1"/>
</dbReference>
<protein>
    <submittedName>
        <fullName evidence="12">SusC/RagA family TonB-linked outer membrane protein</fullName>
    </submittedName>
</protein>
<dbReference type="NCBIfam" id="TIGR04057">
    <property type="entry name" value="SusC_RagA_signa"/>
    <property type="match status" value="1"/>
</dbReference>
<keyword evidence="4 8" id="KW-0812">Transmembrane</keyword>
<dbReference type="InterPro" id="IPR012910">
    <property type="entry name" value="Plug_dom"/>
</dbReference>
<feature type="domain" description="TonB-dependent receptor-like beta-barrel" evidence="10">
    <location>
        <begin position="496"/>
        <end position="859"/>
    </location>
</feature>
<evidence type="ECO:0000256" key="2">
    <source>
        <dbReference type="ARBA" id="ARBA00022448"/>
    </source>
</evidence>
<dbReference type="InterPro" id="IPR023996">
    <property type="entry name" value="TonB-dep_OMP_SusC/RagA"/>
</dbReference>
<keyword evidence="6 8" id="KW-0472">Membrane</keyword>